<reference evidence="2" key="1">
    <citation type="journal article" date="2022" name="Mol. Ecol. Resour.">
        <title>The genomes of chicory, endive, great burdock and yacon provide insights into Asteraceae palaeo-polyploidization history and plant inulin production.</title>
        <authorList>
            <person name="Fan W."/>
            <person name="Wang S."/>
            <person name="Wang H."/>
            <person name="Wang A."/>
            <person name="Jiang F."/>
            <person name="Liu H."/>
            <person name="Zhao H."/>
            <person name="Xu D."/>
            <person name="Zhang Y."/>
        </authorList>
    </citation>
    <scope>NUCLEOTIDE SEQUENCE [LARGE SCALE GENOMIC DNA]</scope>
    <source>
        <strain evidence="2">cv. Punajuju</strain>
    </source>
</reference>
<protein>
    <submittedName>
        <fullName evidence="1">Uncharacterized protein</fullName>
    </submittedName>
</protein>
<gene>
    <name evidence="1" type="ORF">L2E82_33490</name>
</gene>
<sequence length="239" mass="26962">MSCCVPGGVAFATTYGLVLLKLGIAFEFHLCNPLFFSTIDALSVVEQFSGGTFDFLCLFQYGRRWNSGLISLSSSSLSYFEFVIVDHMIQLISIEIRVLEYGWTTQKARNKEVTYVWGYDANTVFFKIVRLLLSLHHGDVITINANDKVIYIYRTENIHRVGEVAKLFADAGLICIAGLISPYRKDRDACCAMLTDANFIEVFMNMALEIKINDRICPTPCDMAGQVVSYLDENRFLHA</sequence>
<reference evidence="1 2" key="2">
    <citation type="journal article" date="2022" name="Mol. Ecol. Resour.">
        <title>The genomes of chicory, endive, great burdock and yacon provide insights into Asteraceae paleo-polyploidization history and plant inulin production.</title>
        <authorList>
            <person name="Fan W."/>
            <person name="Wang S."/>
            <person name="Wang H."/>
            <person name="Wang A."/>
            <person name="Jiang F."/>
            <person name="Liu H."/>
            <person name="Zhao H."/>
            <person name="Xu D."/>
            <person name="Zhang Y."/>
        </authorList>
    </citation>
    <scope>NUCLEOTIDE SEQUENCE [LARGE SCALE GENOMIC DNA]</scope>
    <source>
        <strain evidence="2">cv. Punajuju</strain>
        <tissue evidence="1">Leaves</tissue>
    </source>
</reference>
<keyword evidence="2" id="KW-1185">Reference proteome</keyword>
<evidence type="ECO:0000313" key="1">
    <source>
        <dbReference type="EMBL" id="KAI3722452.1"/>
    </source>
</evidence>
<organism evidence="1 2">
    <name type="scientific">Cichorium intybus</name>
    <name type="common">Chicory</name>
    <dbReference type="NCBI Taxonomy" id="13427"/>
    <lineage>
        <taxon>Eukaryota</taxon>
        <taxon>Viridiplantae</taxon>
        <taxon>Streptophyta</taxon>
        <taxon>Embryophyta</taxon>
        <taxon>Tracheophyta</taxon>
        <taxon>Spermatophyta</taxon>
        <taxon>Magnoliopsida</taxon>
        <taxon>eudicotyledons</taxon>
        <taxon>Gunneridae</taxon>
        <taxon>Pentapetalae</taxon>
        <taxon>asterids</taxon>
        <taxon>campanulids</taxon>
        <taxon>Asterales</taxon>
        <taxon>Asteraceae</taxon>
        <taxon>Cichorioideae</taxon>
        <taxon>Cichorieae</taxon>
        <taxon>Cichoriinae</taxon>
        <taxon>Cichorium</taxon>
    </lineage>
</organism>
<name>A0ACB9BKE4_CICIN</name>
<evidence type="ECO:0000313" key="2">
    <source>
        <dbReference type="Proteomes" id="UP001055811"/>
    </source>
</evidence>
<dbReference type="EMBL" id="CM042014">
    <property type="protein sequence ID" value="KAI3722452.1"/>
    <property type="molecule type" value="Genomic_DNA"/>
</dbReference>
<dbReference type="Proteomes" id="UP001055811">
    <property type="component" value="Linkage Group LG06"/>
</dbReference>
<proteinExistence type="predicted"/>
<comment type="caution">
    <text evidence="1">The sequence shown here is derived from an EMBL/GenBank/DDBJ whole genome shotgun (WGS) entry which is preliminary data.</text>
</comment>
<accession>A0ACB9BKE4</accession>